<feature type="region of interest" description="Disordered" evidence="1">
    <location>
        <begin position="79"/>
        <end position="105"/>
    </location>
</feature>
<keyword evidence="2" id="KW-0812">Transmembrane</keyword>
<name>A0ABT6Z570_9BACT</name>
<organism evidence="3 4">
    <name type="scientific">Flectobacillus rivi</name>
    <dbReference type="NCBI Taxonomy" id="2984209"/>
    <lineage>
        <taxon>Bacteria</taxon>
        <taxon>Pseudomonadati</taxon>
        <taxon>Bacteroidota</taxon>
        <taxon>Cytophagia</taxon>
        <taxon>Cytophagales</taxon>
        <taxon>Flectobacillaceae</taxon>
        <taxon>Flectobacillus</taxon>
    </lineage>
</organism>
<evidence type="ECO:0000313" key="4">
    <source>
        <dbReference type="Proteomes" id="UP001225761"/>
    </source>
</evidence>
<proteinExistence type="predicted"/>
<evidence type="ECO:0000256" key="2">
    <source>
        <dbReference type="SAM" id="Phobius"/>
    </source>
</evidence>
<dbReference type="EMBL" id="JASHIE010000012">
    <property type="protein sequence ID" value="MDI9876263.1"/>
    <property type="molecule type" value="Genomic_DNA"/>
</dbReference>
<accession>A0ABT6Z570</accession>
<protein>
    <submittedName>
        <fullName evidence="3">Outer membrane beta-barrel protein</fullName>
    </submittedName>
</protein>
<evidence type="ECO:0000256" key="1">
    <source>
        <dbReference type="SAM" id="MobiDB-lite"/>
    </source>
</evidence>
<dbReference type="RefSeq" id="WP_283382616.1">
    <property type="nucleotide sequence ID" value="NZ_JASHIE010000012.1"/>
</dbReference>
<sequence>MNASNNDIDPFEGFFHDKFNDFESEVDDALWANIEPQLPLPSFSRLMLWHLAAAVVLLLLSFGLLSRFMISPNSEVSHVTTEQTHQNTGAQSTNTSKTESNQGFDKSISHTQSTEINAHNANPEVVKEQKEEGLVKNKKANSIVEYSTTSTNSNIDEPVASSNIGKRNTTKSGGVVIAKSLKRAQKTLKTKVIPSTMSTDEYDRIVRATHNTGDYLSTSEEALEPNLEILALKEPVDLSVKFNKARIKAQQRKPNRYFQPSKPVSLYFSAMPLVNYYTITPNGSDSKYVHNIEVDDDNSRIGVYLQAGLKFTLSDRLQLKTGISYTKSSQSISFKVRTDSLVVRSVDNQTADVAFEEQSKTYALSSHYIGTRVDLEYTFLKGDALSHHVLLGMEGNTSLNGTAAGKINSFLNIGYGISRQIGDNAYLFIEPTMSIALNHQSDASALLLVRPNKIGFNIGLNFKIK</sequence>
<keyword evidence="4" id="KW-1185">Reference proteome</keyword>
<evidence type="ECO:0000313" key="3">
    <source>
        <dbReference type="EMBL" id="MDI9876263.1"/>
    </source>
</evidence>
<keyword evidence="2" id="KW-0472">Membrane</keyword>
<reference evidence="3 4" key="1">
    <citation type="submission" date="2023-05" db="EMBL/GenBank/DDBJ databases">
        <title>Novel species of genus Flectobacillus isolated from stream in China.</title>
        <authorList>
            <person name="Lu H."/>
        </authorList>
    </citation>
    <scope>NUCLEOTIDE SEQUENCE [LARGE SCALE GENOMIC DNA]</scope>
    <source>
        <strain evidence="3 4">LFS242W</strain>
    </source>
</reference>
<keyword evidence="2" id="KW-1133">Transmembrane helix</keyword>
<feature type="transmembrane region" description="Helical" evidence="2">
    <location>
        <begin position="46"/>
        <end position="65"/>
    </location>
</feature>
<comment type="caution">
    <text evidence="3">The sequence shown here is derived from an EMBL/GenBank/DDBJ whole genome shotgun (WGS) entry which is preliminary data.</text>
</comment>
<gene>
    <name evidence="3" type="ORF">QM481_17125</name>
</gene>
<dbReference type="Proteomes" id="UP001225761">
    <property type="component" value="Unassembled WGS sequence"/>
</dbReference>